<dbReference type="RefSeq" id="WP_255843385.1">
    <property type="nucleotide sequence ID" value="NZ_CP094358.1"/>
</dbReference>
<sequence length="52" mass="5911">MKKLEILKGFKKLQKKEQKEILGGSLNCPPGYEPDECDMYCVIKGAPYFTPC</sequence>
<gene>
    <name evidence="1" type="ORF">MQE35_00120</name>
</gene>
<evidence type="ECO:0000313" key="2">
    <source>
        <dbReference type="Proteomes" id="UP000831290"/>
    </source>
</evidence>
<dbReference type="AlphaFoldDB" id="A0A9E6ZRW9"/>
<keyword evidence="2" id="KW-1185">Reference proteome</keyword>
<dbReference type="EMBL" id="CP094358">
    <property type="protein sequence ID" value="UOB17718.1"/>
    <property type="molecule type" value="Genomic_DNA"/>
</dbReference>
<evidence type="ECO:0000313" key="1">
    <source>
        <dbReference type="EMBL" id="UOB17718.1"/>
    </source>
</evidence>
<name>A0A9E6ZRW9_9FLAO</name>
<reference evidence="1" key="1">
    <citation type="submission" date="2022-03" db="EMBL/GenBank/DDBJ databases">
        <title>Description of Abyssus ytuae gen. nov., sp. nov., a novel member of the family Flavobacteriaceae isolated from the sediment of Mariana Trench.</title>
        <authorList>
            <person name="Zhang J."/>
            <person name="Xu X."/>
        </authorList>
    </citation>
    <scope>NUCLEOTIDE SEQUENCE</scope>
    <source>
        <strain evidence="1">MT3330</strain>
    </source>
</reference>
<protein>
    <submittedName>
        <fullName evidence="1">Uncharacterized protein</fullName>
    </submittedName>
</protein>
<dbReference type="KEGG" id="fbm:MQE35_00120"/>
<accession>A0A9E6ZRW9</accession>
<dbReference type="Proteomes" id="UP000831290">
    <property type="component" value="Chromosome"/>
</dbReference>
<organism evidence="1 2">
    <name type="scientific">Abyssalbus ytuae</name>
    <dbReference type="NCBI Taxonomy" id="2926907"/>
    <lineage>
        <taxon>Bacteria</taxon>
        <taxon>Pseudomonadati</taxon>
        <taxon>Bacteroidota</taxon>
        <taxon>Flavobacteriia</taxon>
        <taxon>Flavobacteriales</taxon>
        <taxon>Flavobacteriaceae</taxon>
        <taxon>Abyssalbus</taxon>
    </lineage>
</organism>
<proteinExistence type="predicted"/>